<sequence length="418" mass="45340">MNSVVPAYACMQANVWNRQEIRYRGDGDAYPGRDAGGERHGHGVHEAGGLDEHPGGANCGGGVGEVAGEHGDDLVPPPLEADADAAGHGEAGEGREAGGDVGGARPALPGVLAGARPAHVGEQEEQHVGVGEGLRRRDAAHAEAQAEDEADVERDVQRHGGGGAGRHGARDALRPEVHAQRLEHGARGKVRERERGVRRGVRRDGGVLPQRHQDGAHVQPQQRDGQRRQEKQQHGALEGQRQQLVVAGPERLRAQRLQPRRQPEQHAVARDVGQPDGQRAARQVQRAQPPQAQHGHHRAQVHHAVESSDRRRHAPQRAQLRSHRRLVVAVVRLPAALRPVMPRQRLARQRDGHAAQRQKGTERPLFLCALAPCERGRQRRWGMACLLLSPLLLASIYLYGISSWGWGGGGGPVLHDCI</sequence>
<feature type="compositionally biased region" description="Basic and acidic residues" evidence="1">
    <location>
        <begin position="119"/>
        <end position="141"/>
    </location>
</feature>
<accession>A0A804P694</accession>
<dbReference type="InParanoid" id="A0A804P694"/>
<feature type="compositionally biased region" description="Basic and acidic residues" evidence="1">
    <location>
        <begin position="168"/>
        <end position="215"/>
    </location>
</feature>
<evidence type="ECO:0000256" key="1">
    <source>
        <dbReference type="SAM" id="MobiDB-lite"/>
    </source>
</evidence>
<feature type="region of interest" description="Disordered" evidence="1">
    <location>
        <begin position="66"/>
        <end position="320"/>
    </location>
</feature>
<organism evidence="3 4">
    <name type="scientific">Zea mays</name>
    <name type="common">Maize</name>
    <dbReference type="NCBI Taxonomy" id="4577"/>
    <lineage>
        <taxon>Eukaryota</taxon>
        <taxon>Viridiplantae</taxon>
        <taxon>Streptophyta</taxon>
        <taxon>Embryophyta</taxon>
        <taxon>Tracheophyta</taxon>
        <taxon>Spermatophyta</taxon>
        <taxon>Magnoliopsida</taxon>
        <taxon>Liliopsida</taxon>
        <taxon>Poales</taxon>
        <taxon>Poaceae</taxon>
        <taxon>PACMAD clade</taxon>
        <taxon>Panicoideae</taxon>
        <taxon>Andropogonodae</taxon>
        <taxon>Andropogoneae</taxon>
        <taxon>Tripsacinae</taxon>
        <taxon>Zea</taxon>
    </lineage>
</organism>
<feature type="compositionally biased region" description="Basic residues" evidence="1">
    <location>
        <begin position="310"/>
        <end position="320"/>
    </location>
</feature>
<proteinExistence type="predicted"/>
<reference evidence="3" key="2">
    <citation type="submission" date="2019-07" db="EMBL/GenBank/DDBJ databases">
        <authorList>
            <person name="Seetharam A."/>
            <person name="Woodhouse M."/>
            <person name="Cannon E."/>
        </authorList>
    </citation>
    <scope>NUCLEOTIDE SEQUENCE [LARGE SCALE GENOMIC DNA]</scope>
    <source>
        <strain evidence="3">cv. B73</strain>
    </source>
</reference>
<reference evidence="4" key="1">
    <citation type="journal article" date="2009" name="Science">
        <title>The B73 maize genome: complexity, diversity, and dynamics.</title>
        <authorList>
            <person name="Schnable P.S."/>
            <person name="Ware D."/>
            <person name="Fulton R.S."/>
            <person name="Stein J.C."/>
            <person name="Wei F."/>
            <person name="Pasternak S."/>
            <person name="Liang C."/>
            <person name="Zhang J."/>
            <person name="Fulton L."/>
            <person name="Graves T.A."/>
            <person name="Minx P."/>
            <person name="Reily A.D."/>
            <person name="Courtney L."/>
            <person name="Kruchowski S.S."/>
            <person name="Tomlinson C."/>
            <person name="Strong C."/>
            <person name="Delehaunty K."/>
            <person name="Fronick C."/>
            <person name="Courtney B."/>
            <person name="Rock S.M."/>
            <person name="Belter E."/>
            <person name="Du F."/>
            <person name="Kim K."/>
            <person name="Abbott R.M."/>
            <person name="Cotton M."/>
            <person name="Levy A."/>
            <person name="Marchetto P."/>
            <person name="Ochoa K."/>
            <person name="Jackson S.M."/>
            <person name="Gillam B."/>
            <person name="Chen W."/>
            <person name="Yan L."/>
            <person name="Higginbotham J."/>
            <person name="Cardenas M."/>
            <person name="Waligorski J."/>
            <person name="Applebaum E."/>
            <person name="Phelps L."/>
            <person name="Falcone J."/>
            <person name="Kanchi K."/>
            <person name="Thane T."/>
            <person name="Scimone A."/>
            <person name="Thane N."/>
            <person name="Henke J."/>
            <person name="Wang T."/>
            <person name="Ruppert J."/>
            <person name="Shah N."/>
            <person name="Rotter K."/>
            <person name="Hodges J."/>
            <person name="Ingenthron E."/>
            <person name="Cordes M."/>
            <person name="Kohlberg S."/>
            <person name="Sgro J."/>
            <person name="Delgado B."/>
            <person name="Mead K."/>
            <person name="Chinwalla A."/>
            <person name="Leonard S."/>
            <person name="Crouse K."/>
            <person name="Collura K."/>
            <person name="Kudrna D."/>
            <person name="Currie J."/>
            <person name="He R."/>
            <person name="Angelova A."/>
            <person name="Rajasekar S."/>
            <person name="Mueller T."/>
            <person name="Lomeli R."/>
            <person name="Scara G."/>
            <person name="Ko A."/>
            <person name="Delaney K."/>
            <person name="Wissotski M."/>
            <person name="Lopez G."/>
            <person name="Campos D."/>
            <person name="Braidotti M."/>
            <person name="Ashley E."/>
            <person name="Golser W."/>
            <person name="Kim H."/>
            <person name="Lee S."/>
            <person name="Lin J."/>
            <person name="Dujmic Z."/>
            <person name="Kim W."/>
            <person name="Talag J."/>
            <person name="Zuccolo A."/>
            <person name="Fan C."/>
            <person name="Sebastian A."/>
            <person name="Kramer M."/>
            <person name="Spiegel L."/>
            <person name="Nascimento L."/>
            <person name="Zutavern T."/>
            <person name="Miller B."/>
            <person name="Ambroise C."/>
            <person name="Muller S."/>
            <person name="Spooner W."/>
            <person name="Narechania A."/>
            <person name="Ren L."/>
            <person name="Wei S."/>
            <person name="Kumari S."/>
            <person name="Faga B."/>
            <person name="Levy M.J."/>
            <person name="McMahan L."/>
            <person name="Van Buren P."/>
            <person name="Vaughn M.W."/>
            <person name="Ying K."/>
            <person name="Yeh C.-T."/>
            <person name="Emrich S.J."/>
            <person name="Jia Y."/>
            <person name="Kalyanaraman A."/>
            <person name="Hsia A.-P."/>
            <person name="Barbazuk W.B."/>
            <person name="Baucom R.S."/>
            <person name="Brutnell T.P."/>
            <person name="Carpita N.C."/>
            <person name="Chaparro C."/>
            <person name="Chia J.-M."/>
            <person name="Deragon J.-M."/>
            <person name="Estill J.C."/>
            <person name="Fu Y."/>
            <person name="Jeddeloh J.A."/>
            <person name="Han Y."/>
            <person name="Lee H."/>
            <person name="Li P."/>
            <person name="Lisch D.R."/>
            <person name="Liu S."/>
            <person name="Liu Z."/>
            <person name="Nagel D.H."/>
            <person name="McCann M.C."/>
            <person name="SanMiguel P."/>
            <person name="Myers A.M."/>
            <person name="Nettleton D."/>
            <person name="Nguyen J."/>
            <person name="Penning B.W."/>
            <person name="Ponnala L."/>
            <person name="Schneider K.L."/>
            <person name="Schwartz D.C."/>
            <person name="Sharma A."/>
            <person name="Soderlund C."/>
            <person name="Springer N.M."/>
            <person name="Sun Q."/>
            <person name="Wang H."/>
            <person name="Waterman M."/>
            <person name="Westerman R."/>
            <person name="Wolfgruber T.K."/>
            <person name="Yang L."/>
            <person name="Yu Y."/>
            <person name="Zhang L."/>
            <person name="Zhou S."/>
            <person name="Zhu Q."/>
            <person name="Bennetzen J.L."/>
            <person name="Dawe R.K."/>
            <person name="Jiang J."/>
            <person name="Jiang N."/>
            <person name="Presting G.G."/>
            <person name="Wessler S.R."/>
            <person name="Aluru S."/>
            <person name="Martienssen R.A."/>
            <person name="Clifton S.W."/>
            <person name="McCombie W.R."/>
            <person name="Wing R.A."/>
            <person name="Wilson R.K."/>
        </authorList>
    </citation>
    <scope>NUCLEOTIDE SEQUENCE [LARGE SCALE GENOMIC DNA]</scope>
    <source>
        <strain evidence="4">cv. B73</strain>
    </source>
</reference>
<feature type="compositionally biased region" description="Low complexity" evidence="1">
    <location>
        <begin position="278"/>
        <end position="293"/>
    </location>
</feature>
<keyword evidence="4" id="KW-1185">Reference proteome</keyword>
<keyword evidence="2" id="KW-0472">Membrane</keyword>
<keyword evidence="2" id="KW-0812">Transmembrane</keyword>
<evidence type="ECO:0000313" key="3">
    <source>
        <dbReference type="EnsemblPlants" id="Zm00001eb211060_P001"/>
    </source>
</evidence>
<dbReference type="Proteomes" id="UP000007305">
    <property type="component" value="Chromosome 5"/>
</dbReference>
<dbReference type="Gramene" id="Zm00001eb211060_T001">
    <property type="protein sequence ID" value="Zm00001eb211060_P001"/>
    <property type="gene ID" value="Zm00001eb211060"/>
</dbReference>
<dbReference type="AlphaFoldDB" id="A0A804P694"/>
<protein>
    <submittedName>
        <fullName evidence="3">Uncharacterized protein</fullName>
    </submittedName>
</protein>
<evidence type="ECO:0000313" key="4">
    <source>
        <dbReference type="Proteomes" id="UP000007305"/>
    </source>
</evidence>
<dbReference type="EnsemblPlants" id="Zm00001eb211060_T001">
    <property type="protein sequence ID" value="Zm00001eb211060_P001"/>
    <property type="gene ID" value="Zm00001eb211060"/>
</dbReference>
<feature type="compositionally biased region" description="Basic and acidic residues" evidence="1">
    <location>
        <begin position="224"/>
        <end position="233"/>
    </location>
</feature>
<evidence type="ECO:0000256" key="2">
    <source>
        <dbReference type="SAM" id="Phobius"/>
    </source>
</evidence>
<reference evidence="3" key="3">
    <citation type="submission" date="2021-05" db="UniProtKB">
        <authorList>
            <consortium name="EnsemblPlants"/>
        </authorList>
    </citation>
    <scope>IDENTIFICATION</scope>
    <source>
        <strain evidence="3">cv. B73</strain>
    </source>
</reference>
<feature type="compositionally biased region" description="Basic and acidic residues" evidence="1">
    <location>
        <begin position="85"/>
        <end position="98"/>
    </location>
</feature>
<keyword evidence="2" id="KW-1133">Transmembrane helix</keyword>
<feature type="transmembrane region" description="Helical" evidence="2">
    <location>
        <begin position="381"/>
        <end position="400"/>
    </location>
</feature>
<name>A0A804P694_MAIZE</name>